<feature type="transmembrane region" description="Helical" evidence="1">
    <location>
        <begin position="20"/>
        <end position="39"/>
    </location>
</feature>
<accession>A0A9P6EDT3</accession>
<dbReference type="AlphaFoldDB" id="A0A9P6EDT3"/>
<comment type="caution">
    <text evidence="2">The sequence shown here is derived from an EMBL/GenBank/DDBJ whole genome shotgun (WGS) entry which is preliminary data.</text>
</comment>
<evidence type="ECO:0000313" key="3">
    <source>
        <dbReference type="Proteomes" id="UP000807306"/>
    </source>
</evidence>
<evidence type="ECO:0000256" key="1">
    <source>
        <dbReference type="SAM" id="Phobius"/>
    </source>
</evidence>
<reference evidence="2" key="1">
    <citation type="submission" date="2020-11" db="EMBL/GenBank/DDBJ databases">
        <authorList>
            <consortium name="DOE Joint Genome Institute"/>
            <person name="Ahrendt S."/>
            <person name="Riley R."/>
            <person name="Andreopoulos W."/>
            <person name="Labutti K."/>
            <person name="Pangilinan J."/>
            <person name="Ruiz-Duenas F.J."/>
            <person name="Barrasa J.M."/>
            <person name="Sanchez-Garcia M."/>
            <person name="Camarero S."/>
            <person name="Miyauchi S."/>
            <person name="Serrano A."/>
            <person name="Linde D."/>
            <person name="Babiker R."/>
            <person name="Drula E."/>
            <person name="Ayuso-Fernandez I."/>
            <person name="Pacheco R."/>
            <person name="Padilla G."/>
            <person name="Ferreira P."/>
            <person name="Barriuso J."/>
            <person name="Kellner H."/>
            <person name="Castanera R."/>
            <person name="Alfaro M."/>
            <person name="Ramirez L."/>
            <person name="Pisabarro A.G."/>
            <person name="Kuo A."/>
            <person name="Tritt A."/>
            <person name="Lipzen A."/>
            <person name="He G."/>
            <person name="Yan M."/>
            <person name="Ng V."/>
            <person name="Cullen D."/>
            <person name="Martin F."/>
            <person name="Rosso M.-N."/>
            <person name="Henrissat B."/>
            <person name="Hibbett D."/>
            <person name="Martinez A.T."/>
            <person name="Grigoriev I.V."/>
        </authorList>
    </citation>
    <scope>NUCLEOTIDE SEQUENCE</scope>
    <source>
        <strain evidence="2">CBS 506.95</strain>
    </source>
</reference>
<keyword evidence="1" id="KW-1133">Transmembrane helix</keyword>
<keyword evidence="3" id="KW-1185">Reference proteome</keyword>
<dbReference type="Proteomes" id="UP000807306">
    <property type="component" value="Unassembled WGS sequence"/>
</dbReference>
<proteinExistence type="predicted"/>
<sequence length="67" mass="7619">MFTLLVIFRTESVCGTIDCILNFILFVIFEGLVIPQPVFNRGPVLSMHHSSQKVESRAFGDTKQDQF</sequence>
<gene>
    <name evidence="2" type="ORF">CPB83DRAFT_856076</name>
</gene>
<dbReference type="EMBL" id="MU157860">
    <property type="protein sequence ID" value="KAF9527603.1"/>
    <property type="molecule type" value="Genomic_DNA"/>
</dbReference>
<organism evidence="2 3">
    <name type="scientific">Crepidotus variabilis</name>
    <dbReference type="NCBI Taxonomy" id="179855"/>
    <lineage>
        <taxon>Eukaryota</taxon>
        <taxon>Fungi</taxon>
        <taxon>Dikarya</taxon>
        <taxon>Basidiomycota</taxon>
        <taxon>Agaricomycotina</taxon>
        <taxon>Agaricomycetes</taxon>
        <taxon>Agaricomycetidae</taxon>
        <taxon>Agaricales</taxon>
        <taxon>Agaricineae</taxon>
        <taxon>Crepidotaceae</taxon>
        <taxon>Crepidotus</taxon>
    </lineage>
</organism>
<name>A0A9P6EDT3_9AGAR</name>
<evidence type="ECO:0000313" key="2">
    <source>
        <dbReference type="EMBL" id="KAF9527603.1"/>
    </source>
</evidence>
<keyword evidence="1" id="KW-0472">Membrane</keyword>
<protein>
    <submittedName>
        <fullName evidence="2">Uncharacterized protein</fullName>
    </submittedName>
</protein>
<keyword evidence="1" id="KW-0812">Transmembrane</keyword>